<keyword evidence="2" id="KW-0805">Transcription regulation</keyword>
<dbReference type="InterPro" id="IPR007630">
    <property type="entry name" value="RNA_pol_sigma70_r4"/>
</dbReference>
<keyword evidence="4" id="KW-0238">DNA-binding</keyword>
<comment type="similarity">
    <text evidence="1">Belongs to the sigma-70 factor family.</text>
</comment>
<dbReference type="GO" id="GO:0016987">
    <property type="term" value="F:sigma factor activity"/>
    <property type="evidence" value="ECO:0007669"/>
    <property type="project" value="UniProtKB-KW"/>
</dbReference>
<dbReference type="GO" id="GO:0006352">
    <property type="term" value="P:DNA-templated transcription initiation"/>
    <property type="evidence" value="ECO:0007669"/>
    <property type="project" value="InterPro"/>
</dbReference>
<reference evidence="8" key="1">
    <citation type="submission" date="2021-01" db="EMBL/GenBank/DDBJ databases">
        <authorList>
            <person name="Corre E."/>
            <person name="Pelletier E."/>
            <person name="Niang G."/>
            <person name="Scheremetjew M."/>
            <person name="Finn R."/>
            <person name="Kale V."/>
            <person name="Holt S."/>
            <person name="Cochrane G."/>
            <person name="Meng A."/>
            <person name="Brown T."/>
            <person name="Cohen L."/>
        </authorList>
    </citation>
    <scope>NUCLEOTIDE SEQUENCE</scope>
    <source>
        <strain evidence="8">379</strain>
    </source>
</reference>
<dbReference type="GO" id="GO:0003677">
    <property type="term" value="F:DNA binding"/>
    <property type="evidence" value="ECO:0007669"/>
    <property type="project" value="UniProtKB-KW"/>
</dbReference>
<dbReference type="NCBIfam" id="TIGR02937">
    <property type="entry name" value="sigma70-ECF"/>
    <property type="match status" value="1"/>
</dbReference>
<dbReference type="Gene3D" id="1.10.10.10">
    <property type="entry name" value="Winged helix-like DNA-binding domain superfamily/Winged helix DNA-binding domain"/>
    <property type="match status" value="2"/>
</dbReference>
<dbReference type="PROSITE" id="PS00715">
    <property type="entry name" value="SIGMA70_1"/>
    <property type="match status" value="1"/>
</dbReference>
<evidence type="ECO:0000256" key="4">
    <source>
        <dbReference type="ARBA" id="ARBA00023125"/>
    </source>
</evidence>
<evidence type="ECO:0000256" key="3">
    <source>
        <dbReference type="ARBA" id="ARBA00023082"/>
    </source>
</evidence>
<dbReference type="InterPro" id="IPR014284">
    <property type="entry name" value="RNA_pol_sigma-70_dom"/>
</dbReference>
<evidence type="ECO:0000256" key="1">
    <source>
        <dbReference type="ARBA" id="ARBA00007788"/>
    </source>
</evidence>
<evidence type="ECO:0000313" key="8">
    <source>
        <dbReference type="EMBL" id="CAE0574350.1"/>
    </source>
</evidence>
<dbReference type="InterPro" id="IPR007627">
    <property type="entry name" value="RNA_pol_sigma70_r2"/>
</dbReference>
<dbReference type="InterPro" id="IPR000943">
    <property type="entry name" value="RNA_pol_sigma70"/>
</dbReference>
<evidence type="ECO:0000259" key="7">
    <source>
        <dbReference type="PROSITE" id="PS00716"/>
    </source>
</evidence>
<gene>
    <name evidence="8" type="ORF">EHUX00137_LOCUS32480</name>
</gene>
<dbReference type="Pfam" id="PF04542">
    <property type="entry name" value="Sigma70_r2"/>
    <property type="match status" value="1"/>
</dbReference>
<evidence type="ECO:0000256" key="5">
    <source>
        <dbReference type="ARBA" id="ARBA00023163"/>
    </source>
</evidence>
<dbReference type="PRINTS" id="PR00046">
    <property type="entry name" value="SIGMA70FCT"/>
</dbReference>
<dbReference type="PANTHER" id="PTHR30603">
    <property type="entry name" value="RNA POLYMERASE SIGMA FACTOR RPO"/>
    <property type="match status" value="1"/>
</dbReference>
<protein>
    <recommendedName>
        <fullName evidence="6 7">RNA polymerase sigma-70 domain-containing protein</fullName>
    </recommendedName>
</protein>
<dbReference type="EMBL" id="HBIR01041602">
    <property type="protein sequence ID" value="CAE0574350.1"/>
    <property type="molecule type" value="Transcribed_RNA"/>
</dbReference>
<dbReference type="PROSITE" id="PS00716">
    <property type="entry name" value="SIGMA70_2"/>
    <property type="match status" value="1"/>
</dbReference>
<feature type="domain" description="RNA polymerase sigma-70" evidence="7">
    <location>
        <begin position="338"/>
        <end position="364"/>
    </location>
</feature>
<dbReference type="AlphaFoldDB" id="A0A6V2U7F2"/>
<sequence length="380" mass="42197">MLIAAALFGVQPSPAALLSSPPVPILRAVAGRAEPALRRTAAARSIAMCDASVLQMPERPAAEEVAERIRSRLTPEEEQGLALDMKMLRRWTATREELAERLQRAPSHFEWSVAIGFVGDEHAFVRSLALLYRQRERLIVSNLPFVAHIAQRYRHCGVPIQDLIQEGTLGLISAAERYDPSYGCRFSTYSVHWIQMRIGRLASTSSRLIRLPVRAGERLRRVKQLRNLFMLREGRWPSDGELAEAAEITEGQLQTALRSGLDTVSLEAQMPAGGASGRGSATLTDMLPAPEGCDPADALAARDLRALLKQSLAGLLDPRDAKMMELLYALDEGEGRRTAEEVGVLFSVSAREVRRIEAKCLRKLQDQRQLVVRLRTYLES</sequence>
<name>A0A6V2U7F2_EMIHU</name>
<evidence type="ECO:0000259" key="6">
    <source>
        <dbReference type="PROSITE" id="PS00715"/>
    </source>
</evidence>
<dbReference type="SUPFAM" id="SSF88946">
    <property type="entry name" value="Sigma2 domain of RNA polymerase sigma factors"/>
    <property type="match status" value="1"/>
</dbReference>
<feature type="domain" description="RNA polymerase sigma-70" evidence="6">
    <location>
        <begin position="162"/>
        <end position="175"/>
    </location>
</feature>
<accession>A0A6V2U7F2</accession>
<dbReference type="InterPro" id="IPR036388">
    <property type="entry name" value="WH-like_DNA-bd_sf"/>
</dbReference>
<proteinExistence type="inferred from homology"/>
<keyword evidence="5" id="KW-0804">Transcription</keyword>
<dbReference type="InterPro" id="IPR050239">
    <property type="entry name" value="Sigma-70_RNA_pol_init_factors"/>
</dbReference>
<keyword evidence="3" id="KW-0731">Sigma factor</keyword>
<dbReference type="InterPro" id="IPR013325">
    <property type="entry name" value="RNA_pol_sigma_r2"/>
</dbReference>
<dbReference type="PANTHER" id="PTHR30603:SF47">
    <property type="entry name" value="RNA POLYMERASE SIGMA FACTOR SIGD, CHLOROPLASTIC"/>
    <property type="match status" value="1"/>
</dbReference>
<dbReference type="Pfam" id="PF04545">
    <property type="entry name" value="Sigma70_r4"/>
    <property type="match status" value="1"/>
</dbReference>
<evidence type="ECO:0000256" key="2">
    <source>
        <dbReference type="ARBA" id="ARBA00023015"/>
    </source>
</evidence>
<organism evidence="8">
    <name type="scientific">Emiliania huxleyi</name>
    <name type="common">Coccolithophore</name>
    <name type="synonym">Pontosphaera huxleyi</name>
    <dbReference type="NCBI Taxonomy" id="2903"/>
    <lineage>
        <taxon>Eukaryota</taxon>
        <taxon>Haptista</taxon>
        <taxon>Haptophyta</taxon>
        <taxon>Prymnesiophyceae</taxon>
        <taxon>Isochrysidales</taxon>
        <taxon>Noelaerhabdaceae</taxon>
        <taxon>Emiliania</taxon>
    </lineage>
</organism>
<dbReference type="SUPFAM" id="SSF88659">
    <property type="entry name" value="Sigma3 and sigma4 domains of RNA polymerase sigma factors"/>
    <property type="match status" value="2"/>
</dbReference>
<dbReference type="InterPro" id="IPR013324">
    <property type="entry name" value="RNA_pol_sigma_r3/r4-like"/>
</dbReference>
<dbReference type="Gene3D" id="1.20.120.1810">
    <property type="match status" value="1"/>
</dbReference>